<dbReference type="InterPro" id="IPR038717">
    <property type="entry name" value="Tc1-like_DDE_dom"/>
</dbReference>
<dbReference type="InterPro" id="IPR036397">
    <property type="entry name" value="RNaseH_sf"/>
</dbReference>
<dbReference type="GO" id="GO:0003676">
    <property type="term" value="F:nucleic acid binding"/>
    <property type="evidence" value="ECO:0007669"/>
    <property type="project" value="InterPro"/>
</dbReference>
<evidence type="ECO:0000256" key="1">
    <source>
        <dbReference type="SAM" id="MobiDB-lite"/>
    </source>
</evidence>
<evidence type="ECO:0000259" key="2">
    <source>
        <dbReference type="Pfam" id="PF13358"/>
    </source>
</evidence>
<gene>
    <name evidence="3" type="ORF">CTEN210_18558</name>
</gene>
<comment type="caution">
    <text evidence="3">The sequence shown here is derived from an EMBL/GenBank/DDBJ whole genome shotgun (WGS) entry which is preliminary data.</text>
</comment>
<evidence type="ECO:0000313" key="3">
    <source>
        <dbReference type="EMBL" id="GFH62082.1"/>
    </source>
</evidence>
<reference evidence="3 4" key="1">
    <citation type="journal article" date="2021" name="Sci. Rep.">
        <title>The genome of the diatom Chaetoceros tenuissimus carries an ancient integrated fragment of an extant virus.</title>
        <authorList>
            <person name="Hongo Y."/>
            <person name="Kimura K."/>
            <person name="Takaki Y."/>
            <person name="Yoshida Y."/>
            <person name="Baba S."/>
            <person name="Kobayashi G."/>
            <person name="Nagasaki K."/>
            <person name="Hano T."/>
            <person name="Tomaru Y."/>
        </authorList>
    </citation>
    <scope>NUCLEOTIDE SEQUENCE [LARGE SCALE GENOMIC DNA]</scope>
    <source>
        <strain evidence="3 4">NIES-3715</strain>
    </source>
</reference>
<protein>
    <recommendedName>
        <fullName evidence="2">Tc1-like transposase DDE domain-containing protein</fullName>
    </recommendedName>
</protein>
<evidence type="ECO:0000313" key="4">
    <source>
        <dbReference type="Proteomes" id="UP001054902"/>
    </source>
</evidence>
<keyword evidence="4" id="KW-1185">Reference proteome</keyword>
<name>A0AAD3DCN8_9STRA</name>
<dbReference type="EMBL" id="BLLK01000077">
    <property type="protein sequence ID" value="GFH62082.1"/>
    <property type="molecule type" value="Genomic_DNA"/>
</dbReference>
<proteinExistence type="predicted"/>
<accession>A0AAD3DCN8</accession>
<dbReference type="Proteomes" id="UP001054902">
    <property type="component" value="Unassembled WGS sequence"/>
</dbReference>
<feature type="domain" description="Tc1-like transposase DDE" evidence="2">
    <location>
        <begin position="184"/>
        <end position="340"/>
    </location>
</feature>
<dbReference type="Gene3D" id="3.30.420.10">
    <property type="entry name" value="Ribonuclease H-like superfamily/Ribonuclease H"/>
    <property type="match status" value="1"/>
</dbReference>
<sequence>MDPANQRAQHRSALGLSRELQQDRTDHPSSPSRGGSRGYPLWFRLRVLDAVHTVGVEQASEQYGVSAASIYRWQGRVTPYRMTGGEERADLVGYDLLLLAIVVTIFPCATLDEMATFILANGGDVYSNEQISERLKELQITRKRCAKEAYDAFSERTQRRVRWFMTLPPPLGVYRVLMQRLIDIDETGFYLKSCSSNYGRGLICERVRNPSHYIRNALRVNVILAIEPGDPRLPAIVDGSIENPRRWMKITLQNIDQHVFADFLDETCTDVENNPVNNGLDDDRIFMWDNLTAHKTALVINTVEGRVSNNNFQTMNRPPYHPKLAPIEYVFCELACELSRRARRDWDTARLQQEIAVIIGQLGRNGKFWNTFRHCGYPFT</sequence>
<feature type="region of interest" description="Disordered" evidence="1">
    <location>
        <begin position="1"/>
        <end position="35"/>
    </location>
</feature>
<dbReference type="Pfam" id="PF13358">
    <property type="entry name" value="DDE_3"/>
    <property type="match status" value="1"/>
</dbReference>
<organism evidence="3 4">
    <name type="scientific">Chaetoceros tenuissimus</name>
    <dbReference type="NCBI Taxonomy" id="426638"/>
    <lineage>
        <taxon>Eukaryota</taxon>
        <taxon>Sar</taxon>
        <taxon>Stramenopiles</taxon>
        <taxon>Ochrophyta</taxon>
        <taxon>Bacillariophyta</taxon>
        <taxon>Coscinodiscophyceae</taxon>
        <taxon>Chaetocerotophycidae</taxon>
        <taxon>Chaetocerotales</taxon>
        <taxon>Chaetocerotaceae</taxon>
        <taxon>Chaetoceros</taxon>
    </lineage>
</organism>
<dbReference type="AlphaFoldDB" id="A0AAD3DCN8"/>